<evidence type="ECO:0000256" key="4">
    <source>
        <dbReference type="ARBA" id="ARBA00022846"/>
    </source>
</evidence>
<keyword evidence="3" id="KW-0970">Cilium biogenesis/degradation</keyword>
<sequence length="280" mass="31851">MILQDKGKMESSSLTQDMEFTAGSGAVLSPEQKASLQMSLILLKNENKFRGLFFWGKIMGLSGDYYIAQGRWQHALSDRKRFYSKDCIKWNLLPEPDELMRENSRLMVGRFTGDPSHEFEHVEIKKVNGQDEEFFTAMKEENRLASVIADIDDDAAIIPRGAYLRTPQGIVKPNKSFEGLSIADATKLESYLHFRDMAKMSGKEVSQRADFNKSLDFLDPISDDIPQGSWSIQSERGSGLVVLRSLIWFGLTFYHIPNTPQYGFMYMGSGENNKDLPFML</sequence>
<proteinExistence type="inferred from homology"/>
<name>A0ABM1E0A5_PRICU</name>
<keyword evidence="4" id="KW-0282">Flagellum</keyword>
<evidence type="ECO:0000256" key="5">
    <source>
        <dbReference type="ARBA" id="ARBA00023069"/>
    </source>
</evidence>
<keyword evidence="2" id="KW-0963">Cytoplasm</keyword>
<comment type="similarity">
    <text evidence="9">Belongs to the flagellar radial spoke RSP9 family.</text>
</comment>
<keyword evidence="5" id="KW-0969">Cilium</keyword>
<evidence type="ECO:0000313" key="12">
    <source>
        <dbReference type="RefSeq" id="XP_014665626.1"/>
    </source>
</evidence>
<dbReference type="PANTHER" id="PTHR22069">
    <property type="entry name" value="MITOCHONDRIAL RIBOSOMAL PROTEIN S18"/>
    <property type="match status" value="1"/>
</dbReference>
<dbReference type="GeneID" id="106807707"/>
<evidence type="ECO:0000256" key="6">
    <source>
        <dbReference type="ARBA" id="ARBA00023212"/>
    </source>
</evidence>
<gene>
    <name evidence="12" type="primary">LOC106807707</name>
</gene>
<evidence type="ECO:0000256" key="3">
    <source>
        <dbReference type="ARBA" id="ARBA00022794"/>
    </source>
</evidence>
<comment type="subcellular location">
    <subcellularLocation>
        <location evidence="8">Cell projection</location>
        <location evidence="8">Kinocilium</location>
    </subcellularLocation>
    <subcellularLocation>
        <location evidence="1">Cytoplasm</location>
        <location evidence="1">Cytoskeleton</location>
        <location evidence="1">Flagellum axoneme</location>
    </subcellularLocation>
</comment>
<dbReference type="RefSeq" id="XP_014665626.1">
    <property type="nucleotide sequence ID" value="XM_014810140.1"/>
</dbReference>
<dbReference type="InterPro" id="IPR055316">
    <property type="entry name" value="RSP9"/>
</dbReference>
<keyword evidence="6" id="KW-0206">Cytoskeleton</keyword>
<organism evidence="11 12">
    <name type="scientific">Priapulus caudatus</name>
    <name type="common">Priapulid worm</name>
    <dbReference type="NCBI Taxonomy" id="37621"/>
    <lineage>
        <taxon>Eukaryota</taxon>
        <taxon>Metazoa</taxon>
        <taxon>Ecdysozoa</taxon>
        <taxon>Scalidophora</taxon>
        <taxon>Priapulida</taxon>
        <taxon>Priapulimorpha</taxon>
        <taxon>Priapulimorphida</taxon>
        <taxon>Priapulidae</taxon>
        <taxon>Priapulus</taxon>
    </lineage>
</organism>
<protein>
    <recommendedName>
        <fullName evidence="10">Radial spoke head protein 9 homolog</fullName>
    </recommendedName>
</protein>
<evidence type="ECO:0000256" key="7">
    <source>
        <dbReference type="ARBA" id="ARBA00023273"/>
    </source>
</evidence>
<keyword evidence="7" id="KW-0966">Cell projection</keyword>
<dbReference type="InterPro" id="IPR006802">
    <property type="entry name" value="Radial_spoke"/>
</dbReference>
<evidence type="ECO:0000256" key="10">
    <source>
        <dbReference type="ARBA" id="ARBA00041080"/>
    </source>
</evidence>
<dbReference type="Pfam" id="PF04712">
    <property type="entry name" value="Radial_spoke"/>
    <property type="match status" value="1"/>
</dbReference>
<accession>A0ABM1E0A5</accession>
<dbReference type="Proteomes" id="UP000695022">
    <property type="component" value="Unplaced"/>
</dbReference>
<evidence type="ECO:0000256" key="9">
    <source>
        <dbReference type="ARBA" id="ARBA00038319"/>
    </source>
</evidence>
<dbReference type="PANTHER" id="PTHR22069:SF0">
    <property type="entry name" value="RADIAL SPOKE HEAD PROTEIN 9 HOMOLOG"/>
    <property type="match status" value="1"/>
</dbReference>
<reference evidence="12" key="1">
    <citation type="submission" date="2025-08" db="UniProtKB">
        <authorList>
            <consortium name="RefSeq"/>
        </authorList>
    </citation>
    <scope>IDENTIFICATION</scope>
</reference>
<evidence type="ECO:0000256" key="8">
    <source>
        <dbReference type="ARBA" id="ARBA00037822"/>
    </source>
</evidence>
<evidence type="ECO:0000256" key="2">
    <source>
        <dbReference type="ARBA" id="ARBA00022490"/>
    </source>
</evidence>
<evidence type="ECO:0000313" key="11">
    <source>
        <dbReference type="Proteomes" id="UP000695022"/>
    </source>
</evidence>
<keyword evidence="11" id="KW-1185">Reference proteome</keyword>
<evidence type="ECO:0000256" key="1">
    <source>
        <dbReference type="ARBA" id="ARBA00004611"/>
    </source>
</evidence>